<dbReference type="RefSeq" id="WP_184576382.1">
    <property type="nucleotide sequence ID" value="NZ_JACHJT010000001.1"/>
</dbReference>
<sequence length="126" mass="14040">MSPAATSPPATVFREFLDSGRLGFQICASCEQSVFYPRVLCPHCGGQDLRWRESAGTGTVYSTTTVCRRNETYNVALVDLDEGFRMMTRVEDTPPEDVRIGMRVLLQVRHDPDRSEPVAVFVPAEA</sequence>
<dbReference type="Proteomes" id="UP000523007">
    <property type="component" value="Unassembled WGS sequence"/>
</dbReference>
<feature type="domain" description="ChsH2 rubredoxin-like zinc ribbon" evidence="2">
    <location>
        <begin position="15"/>
        <end position="49"/>
    </location>
</feature>
<dbReference type="Gene3D" id="6.10.30.10">
    <property type="match status" value="1"/>
</dbReference>
<reference evidence="3 4" key="1">
    <citation type="submission" date="2020-08" db="EMBL/GenBank/DDBJ databases">
        <title>Sequencing the genomes of 1000 actinobacteria strains.</title>
        <authorList>
            <person name="Klenk H.-P."/>
        </authorList>
    </citation>
    <scope>NUCLEOTIDE SEQUENCE [LARGE SCALE GENOMIC DNA]</scope>
    <source>
        <strain evidence="3 4">DSM 102030</strain>
    </source>
</reference>
<dbReference type="PANTHER" id="PTHR34075:SF5">
    <property type="entry name" value="BLR3430 PROTEIN"/>
    <property type="match status" value="1"/>
</dbReference>
<protein>
    <recommendedName>
        <fullName evidence="5">DNA-binding protein</fullName>
    </recommendedName>
</protein>
<dbReference type="InterPro" id="IPR002878">
    <property type="entry name" value="ChsH2_C"/>
</dbReference>
<evidence type="ECO:0000313" key="4">
    <source>
        <dbReference type="Proteomes" id="UP000523007"/>
    </source>
</evidence>
<dbReference type="Pfam" id="PF12172">
    <property type="entry name" value="zf-ChsH2"/>
    <property type="match status" value="1"/>
</dbReference>
<organism evidence="3 4">
    <name type="scientific">Lipingzhangella halophila</name>
    <dbReference type="NCBI Taxonomy" id="1783352"/>
    <lineage>
        <taxon>Bacteria</taxon>
        <taxon>Bacillati</taxon>
        <taxon>Actinomycetota</taxon>
        <taxon>Actinomycetes</taxon>
        <taxon>Streptosporangiales</taxon>
        <taxon>Nocardiopsidaceae</taxon>
        <taxon>Lipingzhangella</taxon>
    </lineage>
</organism>
<dbReference type="EMBL" id="JACHJT010000001">
    <property type="protein sequence ID" value="MBB4930894.1"/>
    <property type="molecule type" value="Genomic_DNA"/>
</dbReference>
<evidence type="ECO:0000259" key="2">
    <source>
        <dbReference type="Pfam" id="PF12172"/>
    </source>
</evidence>
<evidence type="ECO:0000259" key="1">
    <source>
        <dbReference type="Pfam" id="PF01796"/>
    </source>
</evidence>
<proteinExistence type="predicted"/>
<feature type="domain" description="ChsH2 C-terminal OB-fold" evidence="1">
    <location>
        <begin position="51"/>
        <end position="106"/>
    </location>
</feature>
<comment type="caution">
    <text evidence="3">The sequence shown here is derived from an EMBL/GenBank/DDBJ whole genome shotgun (WGS) entry which is preliminary data.</text>
</comment>
<dbReference type="AlphaFoldDB" id="A0A7W7RFB8"/>
<evidence type="ECO:0008006" key="5">
    <source>
        <dbReference type="Google" id="ProtNLM"/>
    </source>
</evidence>
<dbReference type="SUPFAM" id="SSF50249">
    <property type="entry name" value="Nucleic acid-binding proteins"/>
    <property type="match status" value="1"/>
</dbReference>
<dbReference type="PANTHER" id="PTHR34075">
    <property type="entry name" value="BLR3430 PROTEIN"/>
    <property type="match status" value="1"/>
</dbReference>
<dbReference type="Pfam" id="PF01796">
    <property type="entry name" value="OB_ChsH2_C"/>
    <property type="match status" value="1"/>
</dbReference>
<dbReference type="InterPro" id="IPR022002">
    <property type="entry name" value="ChsH2_Znr"/>
</dbReference>
<dbReference type="InterPro" id="IPR012340">
    <property type="entry name" value="NA-bd_OB-fold"/>
</dbReference>
<keyword evidence="4" id="KW-1185">Reference proteome</keyword>
<name>A0A7W7RFB8_9ACTN</name>
<dbReference type="InterPro" id="IPR052513">
    <property type="entry name" value="Thioester_dehydratase-like"/>
</dbReference>
<evidence type="ECO:0000313" key="3">
    <source>
        <dbReference type="EMBL" id="MBB4930894.1"/>
    </source>
</evidence>
<accession>A0A7W7RFB8</accession>
<gene>
    <name evidence="3" type="ORF">F4561_001714</name>
</gene>